<dbReference type="Gene3D" id="1.10.3080.10">
    <property type="entry name" value="Clc chloride channel"/>
    <property type="match status" value="1"/>
</dbReference>
<dbReference type="PANTHER" id="PTHR43427">
    <property type="entry name" value="CHLORIDE CHANNEL PROTEIN CLC-E"/>
    <property type="match status" value="1"/>
</dbReference>
<keyword evidence="8" id="KW-1185">Reference proteome</keyword>
<keyword evidence="3 6" id="KW-1133">Transmembrane helix</keyword>
<evidence type="ECO:0000256" key="6">
    <source>
        <dbReference type="SAM" id="Phobius"/>
    </source>
</evidence>
<dbReference type="RefSeq" id="WP_221888157.1">
    <property type="nucleotide sequence ID" value="NZ_FXTJ01000004.1"/>
</dbReference>
<keyword evidence="4 6" id="KW-0472">Membrane</keyword>
<dbReference type="GO" id="GO:0016020">
    <property type="term" value="C:membrane"/>
    <property type="evidence" value="ECO:0007669"/>
    <property type="project" value="UniProtKB-SubCell"/>
</dbReference>
<feature type="transmembrane region" description="Helical" evidence="6">
    <location>
        <begin position="77"/>
        <end position="99"/>
    </location>
</feature>
<evidence type="ECO:0000256" key="4">
    <source>
        <dbReference type="ARBA" id="ARBA00023136"/>
    </source>
</evidence>
<protein>
    <submittedName>
        <fullName evidence="7">H+/Cl-antiporter ClcA</fullName>
    </submittedName>
</protein>
<evidence type="ECO:0000256" key="2">
    <source>
        <dbReference type="ARBA" id="ARBA00022692"/>
    </source>
</evidence>
<feature type="transmembrane region" description="Helical" evidence="6">
    <location>
        <begin position="33"/>
        <end position="57"/>
    </location>
</feature>
<accession>A0A521E350</accession>
<feature type="transmembrane region" description="Helical" evidence="6">
    <location>
        <begin position="333"/>
        <end position="355"/>
    </location>
</feature>
<keyword evidence="2 6" id="KW-0812">Transmembrane</keyword>
<evidence type="ECO:0000256" key="1">
    <source>
        <dbReference type="ARBA" id="ARBA00004141"/>
    </source>
</evidence>
<sequence length="485" mass="47887">MTPSATDGPAAPAAPAAPADPATMLRSPQYLRLLVVAAVLGVPISAVAYWFLVLTGALGDWLYTGLPAALSFDPVPVWWPLPLLGLAGLLVGLVVRSVPGRGGESPLDGFHPGGGAPAPLPLLGIAVAAVVSLGLGAVVGPEAPLIAIGGGLAAAAVRLARRPVPAQALALVAATGSFAAISALFGSPLAGAFLLMEAAGIGGPMLRPLLVPGLLASGIGSLVFVGLDAWTGEGVFSFALPGLPSFDRPDLAQFAWAVAIGLAAALLVTGIRRLATWLRAPVERRVLVAAPVVGLAVAGLAIGYAQVSGHDVTDVLFSGEEQLPGLVDARADYTVGALLLLLLCKSLAYAGSLVAFRGGPTFPAVFLGAAGGIALSHLPGLPVTPAVAMGLAATCAAMLQLPLTSVLLATLMLGADGLAVMPLVIVAVTVSYVASARLAPRPAAPGDAAADPAPDTPVPVPRPAAADGIAAVPGGSSRPGEPHGP</sequence>
<dbReference type="PRINTS" id="PR00762">
    <property type="entry name" value="CLCHANNEL"/>
</dbReference>
<evidence type="ECO:0000256" key="3">
    <source>
        <dbReference type="ARBA" id="ARBA00022989"/>
    </source>
</evidence>
<dbReference type="AlphaFoldDB" id="A0A521E350"/>
<evidence type="ECO:0000313" key="7">
    <source>
        <dbReference type="EMBL" id="SMO77530.1"/>
    </source>
</evidence>
<dbReference type="EMBL" id="FXTJ01000004">
    <property type="protein sequence ID" value="SMO77530.1"/>
    <property type="molecule type" value="Genomic_DNA"/>
</dbReference>
<organism evidence="7 8">
    <name type="scientific">Geodermatophilus aquaeductus</name>
    <dbReference type="NCBI Taxonomy" id="1564161"/>
    <lineage>
        <taxon>Bacteria</taxon>
        <taxon>Bacillati</taxon>
        <taxon>Actinomycetota</taxon>
        <taxon>Actinomycetes</taxon>
        <taxon>Geodermatophilales</taxon>
        <taxon>Geodermatophilaceae</taxon>
        <taxon>Geodermatophilus</taxon>
    </lineage>
</organism>
<feature type="transmembrane region" description="Helical" evidence="6">
    <location>
        <begin position="362"/>
        <end position="380"/>
    </location>
</feature>
<gene>
    <name evidence="7" type="ORF">SAMN06273567_10482</name>
</gene>
<dbReference type="InterPro" id="IPR001807">
    <property type="entry name" value="ClC"/>
</dbReference>
<feature type="transmembrane region" description="Helical" evidence="6">
    <location>
        <begin position="208"/>
        <end position="231"/>
    </location>
</feature>
<feature type="compositionally biased region" description="Low complexity" evidence="5">
    <location>
        <begin position="443"/>
        <end position="453"/>
    </location>
</feature>
<feature type="transmembrane region" description="Helical" evidence="6">
    <location>
        <begin position="120"/>
        <end position="139"/>
    </location>
</feature>
<dbReference type="GO" id="GO:0015108">
    <property type="term" value="F:chloride transmembrane transporter activity"/>
    <property type="evidence" value="ECO:0007669"/>
    <property type="project" value="InterPro"/>
</dbReference>
<evidence type="ECO:0000256" key="5">
    <source>
        <dbReference type="SAM" id="MobiDB-lite"/>
    </source>
</evidence>
<feature type="transmembrane region" description="Helical" evidence="6">
    <location>
        <begin position="251"/>
        <end position="274"/>
    </location>
</feature>
<feature type="transmembrane region" description="Helical" evidence="6">
    <location>
        <begin position="168"/>
        <end position="196"/>
    </location>
</feature>
<feature type="region of interest" description="Disordered" evidence="5">
    <location>
        <begin position="443"/>
        <end position="485"/>
    </location>
</feature>
<reference evidence="7 8" key="1">
    <citation type="submission" date="2017-05" db="EMBL/GenBank/DDBJ databases">
        <authorList>
            <person name="Varghese N."/>
            <person name="Submissions S."/>
        </authorList>
    </citation>
    <scope>NUCLEOTIDE SEQUENCE [LARGE SCALE GENOMIC DNA]</scope>
    <source>
        <strain evidence="7 8">DSM 46834</strain>
    </source>
</reference>
<dbReference type="InterPro" id="IPR050368">
    <property type="entry name" value="ClC-type_chloride_channel"/>
</dbReference>
<dbReference type="InterPro" id="IPR014743">
    <property type="entry name" value="Cl-channel_core"/>
</dbReference>
<evidence type="ECO:0000313" key="8">
    <source>
        <dbReference type="Proteomes" id="UP000317484"/>
    </source>
</evidence>
<name>A0A521E350_9ACTN</name>
<dbReference type="Pfam" id="PF00654">
    <property type="entry name" value="Voltage_CLC"/>
    <property type="match status" value="1"/>
</dbReference>
<comment type="subcellular location">
    <subcellularLocation>
        <location evidence="1">Membrane</location>
        <topology evidence="1">Multi-pass membrane protein</topology>
    </subcellularLocation>
</comment>
<dbReference type="Proteomes" id="UP000317484">
    <property type="component" value="Unassembled WGS sequence"/>
</dbReference>
<feature type="transmembrane region" description="Helical" evidence="6">
    <location>
        <begin position="286"/>
        <end position="307"/>
    </location>
</feature>
<dbReference type="SUPFAM" id="SSF81340">
    <property type="entry name" value="Clc chloride channel"/>
    <property type="match status" value="1"/>
</dbReference>
<proteinExistence type="predicted"/>